<dbReference type="SUPFAM" id="SSF102546">
    <property type="entry name" value="RbsD-like"/>
    <property type="match status" value="1"/>
</dbReference>
<dbReference type="GO" id="GO:0006004">
    <property type="term" value="P:fucose metabolic process"/>
    <property type="evidence" value="ECO:0007669"/>
    <property type="project" value="TreeGrafter"/>
</dbReference>
<evidence type="ECO:0000256" key="1">
    <source>
        <dbReference type="ARBA" id="ARBA00023235"/>
    </source>
</evidence>
<evidence type="ECO:0000256" key="2">
    <source>
        <dbReference type="ARBA" id="ARBA00036324"/>
    </source>
</evidence>
<comment type="catalytic activity">
    <reaction evidence="2">
        <text>alpha-L-fucose = beta-L-fucose</text>
        <dbReference type="Rhea" id="RHEA:25580"/>
        <dbReference type="ChEBI" id="CHEBI:42548"/>
        <dbReference type="ChEBI" id="CHEBI:42589"/>
        <dbReference type="EC" id="5.1.3.29"/>
    </reaction>
</comment>
<dbReference type="PANTHER" id="PTHR31690">
    <property type="entry name" value="FUCOSE MUTAROTASE"/>
    <property type="match status" value="1"/>
</dbReference>
<keyword evidence="1" id="KW-0413">Isomerase</keyword>
<reference evidence="4 5" key="2">
    <citation type="submission" date="2019-01" db="EMBL/GenBank/DDBJ databases">
        <title>The decoding of complex shrimp genome reveals the adaptation for benthos swimmer, frequently molting mechanism and breeding impact on genome.</title>
        <authorList>
            <person name="Sun Y."/>
            <person name="Gao Y."/>
            <person name="Yu Y."/>
        </authorList>
    </citation>
    <scope>NUCLEOTIDE SEQUENCE [LARGE SCALE GENOMIC DNA]</scope>
    <source>
        <tissue evidence="4">Muscle</tissue>
    </source>
</reference>
<dbReference type="EC" id="5.1.3.29" evidence="3"/>
<sequence>MPCFLKQPPPSLHGVTVIGQGKAMTSPHTAASGILQPHGPYAHDLPGVVLLLMISYCVLADINFPTHTICNGSGRPKEYRADGVGIPALLDAILTLMPLDAYVENPVQLMDLTDGDKAKGFQVPVWEEYRKICDKHESVPVNFEKVERFEFYERAKKVYAIIHTGETAAYANILLKRGVC</sequence>
<name>A0A3R7ST30_PENVA</name>
<accession>A0A3R7ST30</accession>
<dbReference type="InterPro" id="IPR050443">
    <property type="entry name" value="RbsD/FucU_mutarotase"/>
</dbReference>
<evidence type="ECO:0000313" key="4">
    <source>
        <dbReference type="EMBL" id="ROT73798.1"/>
    </source>
</evidence>
<proteinExistence type="predicted"/>
<evidence type="ECO:0000256" key="3">
    <source>
        <dbReference type="ARBA" id="ARBA00038859"/>
    </source>
</evidence>
<dbReference type="InterPro" id="IPR023750">
    <property type="entry name" value="RbsD-like_sf"/>
</dbReference>
<organism evidence="4 5">
    <name type="scientific">Penaeus vannamei</name>
    <name type="common">Whiteleg shrimp</name>
    <name type="synonym">Litopenaeus vannamei</name>
    <dbReference type="NCBI Taxonomy" id="6689"/>
    <lineage>
        <taxon>Eukaryota</taxon>
        <taxon>Metazoa</taxon>
        <taxon>Ecdysozoa</taxon>
        <taxon>Arthropoda</taxon>
        <taxon>Crustacea</taxon>
        <taxon>Multicrustacea</taxon>
        <taxon>Malacostraca</taxon>
        <taxon>Eumalacostraca</taxon>
        <taxon>Eucarida</taxon>
        <taxon>Decapoda</taxon>
        <taxon>Dendrobranchiata</taxon>
        <taxon>Penaeoidea</taxon>
        <taxon>Penaeidae</taxon>
        <taxon>Penaeus</taxon>
    </lineage>
</organism>
<dbReference type="STRING" id="6689.A0A3R7ST30"/>
<dbReference type="Proteomes" id="UP000283509">
    <property type="component" value="Unassembled WGS sequence"/>
</dbReference>
<reference evidence="4 5" key="1">
    <citation type="submission" date="2018-04" db="EMBL/GenBank/DDBJ databases">
        <authorList>
            <person name="Zhang X."/>
            <person name="Yuan J."/>
            <person name="Li F."/>
            <person name="Xiang J."/>
        </authorList>
    </citation>
    <scope>NUCLEOTIDE SEQUENCE [LARGE SCALE GENOMIC DNA]</scope>
    <source>
        <tissue evidence="4">Muscle</tissue>
    </source>
</reference>
<comment type="caution">
    <text evidence="4">The sequence shown here is derived from an EMBL/GenBank/DDBJ whole genome shotgun (WGS) entry which is preliminary data.</text>
</comment>
<keyword evidence="5" id="KW-1185">Reference proteome</keyword>
<dbReference type="PANTHER" id="PTHR31690:SF4">
    <property type="entry name" value="FUCOSE MUTAROTASE"/>
    <property type="match status" value="1"/>
</dbReference>
<dbReference type="EMBL" id="QCYY01001988">
    <property type="protein sequence ID" value="ROT73798.1"/>
    <property type="molecule type" value="Genomic_DNA"/>
</dbReference>
<dbReference type="Pfam" id="PF05025">
    <property type="entry name" value="RbsD_FucU"/>
    <property type="match status" value="1"/>
</dbReference>
<dbReference type="OrthoDB" id="10011710at2759"/>
<dbReference type="GO" id="GO:0042806">
    <property type="term" value="F:fucose binding"/>
    <property type="evidence" value="ECO:0007669"/>
    <property type="project" value="TreeGrafter"/>
</dbReference>
<evidence type="ECO:0000313" key="5">
    <source>
        <dbReference type="Proteomes" id="UP000283509"/>
    </source>
</evidence>
<dbReference type="GO" id="GO:0036373">
    <property type="term" value="F:L-fucose mutarotase activity"/>
    <property type="evidence" value="ECO:0007669"/>
    <property type="project" value="UniProtKB-EC"/>
</dbReference>
<dbReference type="Gene3D" id="3.40.1650.10">
    <property type="entry name" value="RbsD-like domain"/>
    <property type="match status" value="1"/>
</dbReference>
<protein>
    <recommendedName>
        <fullName evidence="3">L-fucose mutarotase</fullName>
        <ecNumber evidence="3">5.1.3.29</ecNumber>
    </recommendedName>
</protein>
<gene>
    <name evidence="4" type="ORF">C7M84_007732</name>
</gene>
<dbReference type="AlphaFoldDB" id="A0A3R7ST30"/>
<dbReference type="InterPro" id="IPR007721">
    <property type="entry name" value="RbsD_FucU"/>
</dbReference>